<feature type="compositionally biased region" description="Low complexity" evidence="1">
    <location>
        <begin position="54"/>
        <end position="66"/>
    </location>
</feature>
<name>A0A7R9ZD70_9STRA</name>
<dbReference type="Pfam" id="PF24906">
    <property type="entry name" value="Zf_WRKY19"/>
    <property type="match status" value="1"/>
</dbReference>
<feature type="region of interest" description="Disordered" evidence="1">
    <location>
        <begin position="413"/>
        <end position="476"/>
    </location>
</feature>
<feature type="domain" description="WRKY19-like zinc finger" evidence="2">
    <location>
        <begin position="532"/>
        <end position="553"/>
    </location>
</feature>
<feature type="region of interest" description="Disordered" evidence="1">
    <location>
        <begin position="41"/>
        <end position="348"/>
    </location>
</feature>
<organism evidence="3">
    <name type="scientific">Pseudictyota dubia</name>
    <dbReference type="NCBI Taxonomy" id="2749911"/>
    <lineage>
        <taxon>Eukaryota</taxon>
        <taxon>Sar</taxon>
        <taxon>Stramenopiles</taxon>
        <taxon>Ochrophyta</taxon>
        <taxon>Bacillariophyta</taxon>
        <taxon>Mediophyceae</taxon>
        <taxon>Biddulphiophycidae</taxon>
        <taxon>Eupodiscales</taxon>
        <taxon>Odontellaceae</taxon>
        <taxon>Pseudictyota</taxon>
    </lineage>
</organism>
<proteinExistence type="predicted"/>
<reference evidence="3" key="1">
    <citation type="submission" date="2021-01" db="EMBL/GenBank/DDBJ databases">
        <authorList>
            <person name="Corre E."/>
            <person name="Pelletier E."/>
            <person name="Niang G."/>
            <person name="Scheremetjew M."/>
            <person name="Finn R."/>
            <person name="Kale V."/>
            <person name="Holt S."/>
            <person name="Cochrane G."/>
            <person name="Meng A."/>
            <person name="Brown T."/>
            <person name="Cohen L."/>
        </authorList>
    </citation>
    <scope>NUCLEOTIDE SEQUENCE</scope>
    <source>
        <strain evidence="3">CCMP147</strain>
    </source>
</reference>
<feature type="compositionally biased region" description="Low complexity" evidence="1">
    <location>
        <begin position="593"/>
        <end position="607"/>
    </location>
</feature>
<dbReference type="PANTHER" id="PTHR31827">
    <property type="entry name" value="EMB|CAB89363.1"/>
    <property type="match status" value="1"/>
</dbReference>
<dbReference type="AlphaFoldDB" id="A0A7R9ZD70"/>
<evidence type="ECO:0000259" key="2">
    <source>
        <dbReference type="Pfam" id="PF24906"/>
    </source>
</evidence>
<evidence type="ECO:0000313" key="3">
    <source>
        <dbReference type="EMBL" id="CAD8317806.1"/>
    </source>
</evidence>
<feature type="compositionally biased region" description="Polar residues" evidence="1">
    <location>
        <begin position="74"/>
        <end position="101"/>
    </location>
</feature>
<evidence type="ECO:0000256" key="1">
    <source>
        <dbReference type="SAM" id="MobiDB-lite"/>
    </source>
</evidence>
<dbReference type="PRINTS" id="PR01217">
    <property type="entry name" value="PRICHEXTENSN"/>
</dbReference>
<feature type="region of interest" description="Disordered" evidence="1">
    <location>
        <begin position="672"/>
        <end position="755"/>
    </location>
</feature>
<accession>A0A7R9ZD70</accession>
<feature type="region of interest" description="Disordered" evidence="1">
    <location>
        <begin position="364"/>
        <end position="384"/>
    </location>
</feature>
<protein>
    <recommendedName>
        <fullName evidence="2">WRKY19-like zinc finger domain-containing protein</fullName>
    </recommendedName>
</protein>
<dbReference type="InterPro" id="IPR056866">
    <property type="entry name" value="Znf_WRKY19"/>
</dbReference>
<gene>
    <name evidence="3" type="ORF">TDUB1175_LOCUS16601</name>
</gene>
<dbReference type="EMBL" id="HBED01033189">
    <property type="protein sequence ID" value="CAD8317806.1"/>
    <property type="molecule type" value="Transcribed_RNA"/>
</dbReference>
<feature type="compositionally biased region" description="Polar residues" evidence="1">
    <location>
        <begin position="706"/>
        <end position="728"/>
    </location>
</feature>
<dbReference type="PANTHER" id="PTHR31827:SF1">
    <property type="entry name" value="EMB|CAB89363.1"/>
    <property type="match status" value="1"/>
</dbReference>
<feature type="compositionally biased region" description="Low complexity" evidence="1">
    <location>
        <begin position="629"/>
        <end position="640"/>
    </location>
</feature>
<feature type="region of interest" description="Disordered" evidence="1">
    <location>
        <begin position="629"/>
        <end position="650"/>
    </location>
</feature>
<feature type="compositionally biased region" description="Pro residues" evidence="1">
    <location>
        <begin position="178"/>
        <end position="216"/>
    </location>
</feature>
<feature type="compositionally biased region" description="Low complexity" evidence="1">
    <location>
        <begin position="143"/>
        <end position="177"/>
    </location>
</feature>
<sequence length="768" mass="79057">MPPPMPVKNDGNACHRRENSVGLSIEMLTAAAEKESKDVLAEAAGIPRRSPTISGRRSSSRLSSGSANYGRGSPSMQFQSGLQQPQLGMEGSSSETARASTQYQPPPPPPSGHGGYQHYHSSVSQPAPRPPLPSPHQGSSAPYQQQNYQSTQQQYYAPPLQAPPTSLSAVSPPTSAALPPPPQPPPPPPPPQQPAYYPPPRPAPPSASSGGPPPAYPGYYAPPRSFPLENASTHTARKPPPPRGYCSSQVEAPPHPQSQTVGRPPQPDHRRTVSQASMGSTDKIETDETLFANKGTVPPPAGWSGGRADAAGTPSYVDGRPLAAPLSGRPPPMQAPGAQQPQYRAESSASTYGAGVVSYYGGPESSRAPVSAPPVAAPHHRNESSASVLIQTLTELEEKDDYLLSSASSALPPHQAAAPNGATQYAAPANSAQATAQGEIHGDVTQSGAIGPTGPEAQQLATPGGGAPRRYMASGTSKRVRRKCTVANCPNRVVQGGLCIAHGAKRKQCSYPGCNKNVKKAGLCSTHGPARKKCEHEGCNKVAVQGGVCIAHGARKKLCSVERCTKQAILGGMCKKHHDQHHGLAAPNSNKVSSGARRLSSAGAGAPSSGGGKQPSFCVVVGGGAKVAPAGGSVGQPQPGGSRGTPGHRRGLSLFQEMSAVDTIIGEDGLAEAGVPLAPPPQQPVEGRGEDVPAAAVAAAAGGDQKFSSQELRQQSSGDSMGSITTGPPNRGAESQGEKKRSKGHNRGLSFLMDENVADSIIKNTGII</sequence>
<feature type="compositionally biased region" description="Low complexity" evidence="1">
    <location>
        <begin position="413"/>
        <end position="437"/>
    </location>
</feature>
<feature type="region of interest" description="Disordered" evidence="1">
    <location>
        <begin position="579"/>
        <end position="612"/>
    </location>
</feature>